<evidence type="ECO:0000313" key="1">
    <source>
        <dbReference type="EMBL" id="ASE34971.1"/>
    </source>
</evidence>
<proteinExistence type="predicted"/>
<dbReference type="AlphaFoldDB" id="A0AAI8GUJ9"/>
<organism evidence="1 2">
    <name type="scientific">Mammaliicoccus sciuri</name>
    <name type="common">Staphylococcus sciuri</name>
    <dbReference type="NCBI Taxonomy" id="1296"/>
    <lineage>
        <taxon>Bacteria</taxon>
        <taxon>Bacillati</taxon>
        <taxon>Bacillota</taxon>
        <taxon>Bacilli</taxon>
        <taxon>Bacillales</taxon>
        <taxon>Staphylococcaceae</taxon>
        <taxon>Mammaliicoccus</taxon>
    </lineage>
</organism>
<dbReference type="KEGG" id="sscu:CEP64_10305"/>
<name>A0AAI8GUJ9_MAMSC</name>
<gene>
    <name evidence="1" type="ORF">CEP64_10305</name>
</gene>
<reference evidence="2" key="1">
    <citation type="submission" date="2017-06" db="EMBL/GenBank/DDBJ databases">
        <title>FDA dAtabase for Regulatory Grade micrObial Sequences (FDA-ARGOS): Supporting development and validation of Infectious Disease Dx tests.</title>
        <authorList>
            <person name="Goldberg B."/>
            <person name="Campos J."/>
            <person name="Tallon L."/>
            <person name="Sadzewicz L."/>
            <person name="Sengamalay N."/>
            <person name="Ott S."/>
            <person name="Godinez A."/>
            <person name="Nagaraj S."/>
            <person name="Vavikolanu K."/>
            <person name="Nadendla S."/>
            <person name="George J."/>
            <person name="Geyer C."/>
            <person name="Sichtig H."/>
        </authorList>
    </citation>
    <scope>NUCLEOTIDE SEQUENCE [LARGE SCALE GENOMIC DNA]</scope>
    <source>
        <strain evidence="2">FDAARGOS_285</strain>
    </source>
</reference>
<dbReference type="GeneID" id="48593760"/>
<dbReference type="Proteomes" id="UP000197058">
    <property type="component" value="Chromosome"/>
</dbReference>
<protein>
    <submittedName>
        <fullName evidence="1">Uncharacterized protein</fullName>
    </submittedName>
</protein>
<dbReference type="EMBL" id="CP022046">
    <property type="protein sequence ID" value="ASE34971.1"/>
    <property type="molecule type" value="Genomic_DNA"/>
</dbReference>
<evidence type="ECO:0000313" key="2">
    <source>
        <dbReference type="Proteomes" id="UP000197058"/>
    </source>
</evidence>
<sequence length="72" mass="8216">MRTRDDILSELLELKANPPKSFSGSIAKTQKKNSLIQELCRVENTILQPTSDSEHQNVQFGDFEINIKITKK</sequence>
<dbReference type="RefSeq" id="WP_048541782.1">
    <property type="nucleotide sequence ID" value="NZ_CAJVGN010000001.1"/>
</dbReference>
<accession>A0AAI8GUJ9</accession>